<gene>
    <name evidence="2" type="ordered locus">PXO_02987</name>
</gene>
<dbReference type="KEGG" id="xop:PXO_02987"/>
<dbReference type="PRINTS" id="PR01490">
    <property type="entry name" value="RTXTOXIND"/>
</dbReference>
<evidence type="ECO:0000256" key="1">
    <source>
        <dbReference type="SAM" id="Phobius"/>
    </source>
</evidence>
<dbReference type="PANTHER" id="PTHR30386:SF28">
    <property type="entry name" value="EXPORTED PROTEIN"/>
    <property type="match status" value="1"/>
</dbReference>
<evidence type="ECO:0000313" key="3">
    <source>
        <dbReference type="Proteomes" id="UP000001740"/>
    </source>
</evidence>
<keyword evidence="1" id="KW-0812">Transmembrane</keyword>
<protein>
    <submittedName>
        <fullName evidence="2">Putative secretion protein</fullName>
    </submittedName>
</protein>
<evidence type="ECO:0000313" key="2">
    <source>
        <dbReference type="EMBL" id="ACD61231.1"/>
    </source>
</evidence>
<feature type="transmembrane region" description="Helical" evidence="1">
    <location>
        <begin position="36"/>
        <end position="58"/>
    </location>
</feature>
<dbReference type="Proteomes" id="UP000001740">
    <property type="component" value="Chromosome"/>
</dbReference>
<sequence>MSGLARMDERADSSAAYLRKELLLFGTRRKSRRASVVGWSAATLATGLAAFVAMGRYVEVQYVNVEAVPQTDLTTVRAGLGGVVTEMVRGPGSAVKRGDTLLRIASYAASASGTGAWQQLDDSFVKSSQMLLEKISLVADRRAAAGAENLGRQYACRNKITSLKKQIADKQFDLKVQEELLASWADAIKLQYISRYAEQSQRTIISNTRQSVATLTDGLVSEQATLSSLKKQQLLDDESFDSEVASYRQQLSEQKLEHDRTALGFEQSLVAPVDGYVVSVPVRKGSGVTEGMPVVSIAPSALSFRLKGNLPSALIGWVADGSRVRLHYNAYPYQIYGEFTGRVCEVARAPLMLPDSSTQASETMFDFAVCPDDAEITIGGIHRPVLGLQAVVVLTSPPRRIYQWLLRSSDALVTRVGTQFGAGSL</sequence>
<dbReference type="PANTHER" id="PTHR30386">
    <property type="entry name" value="MEMBRANE FUSION SUBUNIT OF EMRAB-TOLC MULTIDRUG EFFLUX PUMP"/>
    <property type="match status" value="1"/>
</dbReference>
<accession>A0A0K0GQU7</accession>
<organism evidence="2 3">
    <name type="scientific">Xanthomonas oryzae pv. oryzae (strain PXO99A)</name>
    <dbReference type="NCBI Taxonomy" id="360094"/>
    <lineage>
        <taxon>Bacteria</taxon>
        <taxon>Pseudomonadati</taxon>
        <taxon>Pseudomonadota</taxon>
        <taxon>Gammaproteobacteria</taxon>
        <taxon>Lysobacterales</taxon>
        <taxon>Lysobacteraceae</taxon>
        <taxon>Xanthomonas</taxon>
    </lineage>
</organism>
<dbReference type="AlphaFoldDB" id="A0A0K0GQU7"/>
<dbReference type="HOGENOM" id="CLU_023976_4_2_6"/>
<dbReference type="eggNOG" id="COG0845">
    <property type="taxonomic scope" value="Bacteria"/>
</dbReference>
<dbReference type="InterPro" id="IPR050739">
    <property type="entry name" value="MFP"/>
</dbReference>
<keyword evidence="1" id="KW-0472">Membrane</keyword>
<reference evidence="2 3" key="1">
    <citation type="journal article" date="2008" name="BMC Genomics">
        <title>Genome sequence and rapid evolution of the rice pathogen Xanthomonas oryzae pv. oryzae PXO99A.</title>
        <authorList>
            <person name="Salzberg S.L."/>
            <person name="Sommer D.D."/>
            <person name="Schatz M.C."/>
            <person name="Phillippy A.M."/>
            <person name="Rabinowicz P.D."/>
            <person name="Tsuge S."/>
            <person name="Furutani A."/>
            <person name="Ochiai H."/>
            <person name="Delcher A.L."/>
            <person name="Kelley D."/>
            <person name="Madupu R."/>
            <person name="Puiu D."/>
            <person name="Radune D."/>
            <person name="Shumway M."/>
            <person name="Trapnell C."/>
            <person name="Aparna G."/>
            <person name="Jha G."/>
            <person name="Pandey A."/>
            <person name="Patil P.B."/>
            <person name="Ishihara H."/>
            <person name="Meyer D.F."/>
            <person name="Szurek B."/>
            <person name="Verdier V."/>
            <person name="Koebnik R."/>
            <person name="Dow J.M."/>
            <person name="Ryan R.P."/>
            <person name="Hirata H."/>
            <person name="Tsuyumu S."/>
            <person name="Won Lee S."/>
            <person name="Seo Y.S."/>
            <person name="Sriariyanum M."/>
            <person name="Ronald P.C."/>
            <person name="Sonti R.V."/>
            <person name="Van Sluys M.A."/>
            <person name="Leach J.E."/>
            <person name="White F.F."/>
            <person name="Bogdanove A.J."/>
        </authorList>
    </citation>
    <scope>NUCLEOTIDE SEQUENCE [LARGE SCALE GENOMIC DNA]</scope>
    <source>
        <strain evidence="2 3">PXO99A</strain>
    </source>
</reference>
<proteinExistence type="predicted"/>
<dbReference type="EMBL" id="CP000967">
    <property type="protein sequence ID" value="ACD61231.1"/>
    <property type="molecule type" value="Genomic_DNA"/>
</dbReference>
<name>A0A0K0GQU7_XANOP</name>
<keyword evidence="1" id="KW-1133">Transmembrane helix</keyword>